<dbReference type="GO" id="GO:0004742">
    <property type="term" value="F:dihydrolipoyllysine-residue acetyltransferase activity"/>
    <property type="evidence" value="ECO:0007669"/>
    <property type="project" value="UniProtKB-UniRule"/>
</dbReference>
<dbReference type="Pfam" id="PF02817">
    <property type="entry name" value="E3_binding"/>
    <property type="match status" value="1"/>
</dbReference>
<dbReference type="InterPro" id="IPR036625">
    <property type="entry name" value="E3-bd_dom_sf"/>
</dbReference>
<keyword evidence="10" id="KW-0670">Pyruvate</keyword>
<dbReference type="EC" id="2.3.1.12" evidence="6"/>
<dbReference type="STRING" id="796925.A0A137PEY5"/>
<comment type="similarity">
    <text evidence="1 6">Belongs to the 2-oxoacid dehydrogenase family.</text>
</comment>
<evidence type="ECO:0000256" key="7">
    <source>
        <dbReference type="SAM" id="MobiDB-lite"/>
    </source>
</evidence>
<dbReference type="FunFam" id="2.40.50.100:FF:000010">
    <property type="entry name" value="Acetyltransferase component of pyruvate dehydrogenase complex"/>
    <property type="match status" value="1"/>
</dbReference>
<dbReference type="EMBL" id="KQ964435">
    <property type="protein sequence ID" value="KXN73550.1"/>
    <property type="molecule type" value="Genomic_DNA"/>
</dbReference>
<comment type="cofactor">
    <cofactor evidence="6">
        <name>(R)-lipoate</name>
        <dbReference type="ChEBI" id="CHEBI:83088"/>
    </cofactor>
    <text evidence="6">Binds 1 lipoyl cofactor covalently.</text>
</comment>
<keyword evidence="11" id="KW-1185">Reference proteome</keyword>
<dbReference type="InterPro" id="IPR000089">
    <property type="entry name" value="Biotin_lipoyl"/>
</dbReference>
<dbReference type="InterPro" id="IPR023213">
    <property type="entry name" value="CAT-like_dom_sf"/>
</dbReference>
<dbReference type="Pfam" id="PF00364">
    <property type="entry name" value="Biotin_lipoyl"/>
    <property type="match status" value="1"/>
</dbReference>
<dbReference type="CDD" id="cd06849">
    <property type="entry name" value="lipoyl_domain"/>
    <property type="match status" value="1"/>
</dbReference>
<evidence type="ECO:0000256" key="5">
    <source>
        <dbReference type="ARBA" id="ARBA00023315"/>
    </source>
</evidence>
<feature type="domain" description="Peripheral subunit-binding (PSBD)" evidence="9">
    <location>
        <begin position="140"/>
        <end position="177"/>
    </location>
</feature>
<evidence type="ECO:0000256" key="4">
    <source>
        <dbReference type="ARBA" id="ARBA00022946"/>
    </source>
</evidence>
<evidence type="ECO:0000259" key="8">
    <source>
        <dbReference type="PROSITE" id="PS50968"/>
    </source>
</evidence>
<dbReference type="GO" id="GO:0045254">
    <property type="term" value="C:pyruvate dehydrogenase complex"/>
    <property type="evidence" value="ECO:0007669"/>
    <property type="project" value="UniProtKB-UniRule"/>
</dbReference>
<gene>
    <name evidence="10" type="ORF">CONCODRAFT_75035</name>
</gene>
<dbReference type="OMA" id="TMEFESF"/>
<evidence type="ECO:0000313" key="10">
    <source>
        <dbReference type="EMBL" id="KXN73550.1"/>
    </source>
</evidence>
<dbReference type="InterPro" id="IPR004167">
    <property type="entry name" value="PSBD"/>
</dbReference>
<dbReference type="Pfam" id="PF00198">
    <property type="entry name" value="2-oxoacid_dh"/>
    <property type="match status" value="1"/>
</dbReference>
<dbReference type="PROSITE" id="PS51826">
    <property type="entry name" value="PSBD"/>
    <property type="match status" value="1"/>
</dbReference>
<dbReference type="SUPFAM" id="SSF51230">
    <property type="entry name" value="Single hybrid motif"/>
    <property type="match status" value="1"/>
</dbReference>
<sequence length="432" mass="45615">MPALSPTMTQGNIGQWAKKEGDAIAPGDVLVEIETDKAQMDFEFQEEGYIAKILVQPGTKDLAVNSPIAILVESEDLVAQFADFTVNDIQGGSTAATSEAQAEPAKTEAAPAPKAESKPAATESKPQATSTQSSSDDRIKASPLARKLAEEKGIDIGAVVGSGPGGRIVKSDIENYKPSAAPAASQASTPAAAAPAPAPAGASFTDIPLSNMRKVIASRLSESKQTIPHYYLTSEINMDKVLKLRAALNASGKDQYKISVNDFVVKASSIALKAVPEVNSSWQGEFIRQYHNTDISIAAATPAGLITPIVRNVEAKGLAGISAEVKELATKARNNELKPHEYQGGSFTISNLGMYGVNSFTAIINPPQSCILAVGGTEKKLVLNPNTEKGFSESNVMKVTLSCDHRVVDGAVGAQWLKKFKELLENPLNMLL</sequence>
<dbReference type="GO" id="GO:0005739">
    <property type="term" value="C:mitochondrion"/>
    <property type="evidence" value="ECO:0007669"/>
    <property type="project" value="UniProtKB-SubCell"/>
</dbReference>
<dbReference type="GO" id="GO:0006086">
    <property type="term" value="P:pyruvate decarboxylation to acetyl-CoA"/>
    <property type="evidence" value="ECO:0007669"/>
    <property type="project" value="EnsemblFungi"/>
</dbReference>
<evidence type="ECO:0000259" key="9">
    <source>
        <dbReference type="PROSITE" id="PS51826"/>
    </source>
</evidence>
<keyword evidence="5 6" id="KW-0012">Acyltransferase</keyword>
<keyword evidence="3 6" id="KW-0450">Lipoyl</keyword>
<comment type="catalytic activity">
    <reaction evidence="6">
        <text>N(6)-[(R)-dihydrolipoyl]-L-lysyl-[protein] + acetyl-CoA = N(6)-[(R)-S(8)-acetyldihydrolipoyl]-L-lysyl-[protein] + CoA</text>
        <dbReference type="Rhea" id="RHEA:17017"/>
        <dbReference type="Rhea" id="RHEA-COMP:10475"/>
        <dbReference type="Rhea" id="RHEA-COMP:10478"/>
        <dbReference type="ChEBI" id="CHEBI:57287"/>
        <dbReference type="ChEBI" id="CHEBI:57288"/>
        <dbReference type="ChEBI" id="CHEBI:83100"/>
        <dbReference type="ChEBI" id="CHEBI:83111"/>
        <dbReference type="EC" id="2.3.1.12"/>
    </reaction>
</comment>
<feature type="region of interest" description="Disordered" evidence="7">
    <location>
        <begin position="180"/>
        <end position="204"/>
    </location>
</feature>
<evidence type="ECO:0000256" key="3">
    <source>
        <dbReference type="ARBA" id="ARBA00022823"/>
    </source>
</evidence>
<dbReference type="PROSITE" id="PS00189">
    <property type="entry name" value="LIPOYL"/>
    <property type="match status" value="1"/>
</dbReference>
<dbReference type="OrthoDB" id="537444at2759"/>
<feature type="compositionally biased region" description="Low complexity" evidence="7">
    <location>
        <begin position="99"/>
        <end position="123"/>
    </location>
</feature>
<organism evidence="10 11">
    <name type="scientific">Conidiobolus coronatus (strain ATCC 28846 / CBS 209.66 / NRRL 28638)</name>
    <name type="common">Delacroixia coronata</name>
    <dbReference type="NCBI Taxonomy" id="796925"/>
    <lineage>
        <taxon>Eukaryota</taxon>
        <taxon>Fungi</taxon>
        <taxon>Fungi incertae sedis</taxon>
        <taxon>Zoopagomycota</taxon>
        <taxon>Entomophthoromycotina</taxon>
        <taxon>Entomophthoromycetes</taxon>
        <taxon>Entomophthorales</taxon>
        <taxon>Ancylistaceae</taxon>
        <taxon>Conidiobolus</taxon>
    </lineage>
</organism>
<dbReference type="Gene3D" id="2.40.50.100">
    <property type="match status" value="1"/>
</dbReference>
<dbReference type="InterPro" id="IPR045257">
    <property type="entry name" value="E2/Pdx1"/>
</dbReference>
<dbReference type="AlphaFoldDB" id="A0A137PEY5"/>
<dbReference type="InterPro" id="IPR001078">
    <property type="entry name" value="2-oxoacid_DH_actylTfrase"/>
</dbReference>
<feature type="compositionally biased region" description="Polar residues" evidence="7">
    <location>
        <begin position="124"/>
        <end position="134"/>
    </location>
</feature>
<reference evidence="10 11" key="1">
    <citation type="journal article" date="2015" name="Genome Biol. Evol.">
        <title>Phylogenomic analyses indicate that early fungi evolved digesting cell walls of algal ancestors of land plants.</title>
        <authorList>
            <person name="Chang Y."/>
            <person name="Wang S."/>
            <person name="Sekimoto S."/>
            <person name="Aerts A.L."/>
            <person name="Choi C."/>
            <person name="Clum A."/>
            <person name="LaButti K.M."/>
            <person name="Lindquist E.A."/>
            <person name="Yee Ngan C."/>
            <person name="Ohm R.A."/>
            <person name="Salamov A.A."/>
            <person name="Grigoriev I.V."/>
            <person name="Spatafora J.W."/>
            <person name="Berbee M.L."/>
        </authorList>
    </citation>
    <scope>NUCLEOTIDE SEQUENCE [LARGE SCALE GENOMIC DNA]</scope>
    <source>
        <strain evidence="10 11">NRRL 28638</strain>
    </source>
</reference>
<evidence type="ECO:0000313" key="11">
    <source>
        <dbReference type="Proteomes" id="UP000070444"/>
    </source>
</evidence>
<dbReference type="InterPro" id="IPR011053">
    <property type="entry name" value="Single_hybrid_motif"/>
</dbReference>
<evidence type="ECO:0000256" key="6">
    <source>
        <dbReference type="RuleBase" id="RU361137"/>
    </source>
</evidence>
<dbReference type="NCBIfam" id="TIGR01349">
    <property type="entry name" value="PDHac_trf_mito"/>
    <property type="match status" value="1"/>
</dbReference>
<evidence type="ECO:0000256" key="2">
    <source>
        <dbReference type="ARBA" id="ARBA00022679"/>
    </source>
</evidence>
<dbReference type="PANTHER" id="PTHR23151:SF90">
    <property type="entry name" value="DIHYDROLIPOYLLYSINE-RESIDUE ACETYLTRANSFERASE COMPONENT OF PYRUVATE DEHYDROGENASE COMPLEX, MITOCHONDRIAL-RELATED"/>
    <property type="match status" value="1"/>
</dbReference>
<dbReference type="InterPro" id="IPR006257">
    <property type="entry name" value="LAT1"/>
</dbReference>
<proteinExistence type="inferred from homology"/>
<comment type="function">
    <text evidence="6">The pyruvate dehydrogenase complex catalyzes the overall conversion of pyruvate to acetyl-CoA and CO(2).</text>
</comment>
<name>A0A137PEY5_CONC2</name>
<dbReference type="Gene3D" id="4.10.320.10">
    <property type="entry name" value="E3-binding domain"/>
    <property type="match status" value="1"/>
</dbReference>
<keyword evidence="4" id="KW-0809">Transit peptide</keyword>
<feature type="region of interest" description="Disordered" evidence="7">
    <location>
        <begin position="95"/>
        <end position="141"/>
    </location>
</feature>
<dbReference type="SUPFAM" id="SSF52777">
    <property type="entry name" value="CoA-dependent acyltransferases"/>
    <property type="match status" value="1"/>
</dbReference>
<protein>
    <recommendedName>
        <fullName evidence="6">Acetyltransferase component of pyruvate dehydrogenase complex</fullName>
        <ecNumber evidence="6">2.3.1.12</ecNumber>
    </recommendedName>
</protein>
<dbReference type="SUPFAM" id="SSF47005">
    <property type="entry name" value="Peripheral subunit-binding domain of 2-oxo acid dehydrogenase complex"/>
    <property type="match status" value="1"/>
</dbReference>
<dbReference type="Gene3D" id="3.30.559.10">
    <property type="entry name" value="Chloramphenicol acetyltransferase-like domain"/>
    <property type="match status" value="1"/>
</dbReference>
<keyword evidence="2 6" id="KW-0808">Transferase</keyword>
<dbReference type="Proteomes" id="UP000070444">
    <property type="component" value="Unassembled WGS sequence"/>
</dbReference>
<evidence type="ECO:0000256" key="1">
    <source>
        <dbReference type="ARBA" id="ARBA00007317"/>
    </source>
</evidence>
<comment type="subcellular location">
    <subcellularLocation>
        <location evidence="6">Mitochondrion</location>
    </subcellularLocation>
</comment>
<dbReference type="InterPro" id="IPR003016">
    <property type="entry name" value="2-oxoA_DH_lipoyl-BS"/>
</dbReference>
<dbReference type="PANTHER" id="PTHR23151">
    <property type="entry name" value="DIHYDROLIPOAMIDE ACETYL/SUCCINYL-TRANSFERASE-RELATED"/>
    <property type="match status" value="1"/>
</dbReference>
<accession>A0A137PEY5</accession>
<feature type="domain" description="Lipoyl-binding" evidence="8">
    <location>
        <begin position="1"/>
        <end position="72"/>
    </location>
</feature>
<dbReference type="PROSITE" id="PS50968">
    <property type="entry name" value="BIOTINYL_LIPOYL"/>
    <property type="match status" value="1"/>
</dbReference>
<feature type="compositionally biased region" description="Low complexity" evidence="7">
    <location>
        <begin position="180"/>
        <end position="203"/>
    </location>
</feature>
<dbReference type="FunFam" id="3.30.559.10:FF:000003">
    <property type="entry name" value="Acetyltransferase component of pyruvate dehydrogenase complex"/>
    <property type="match status" value="1"/>
</dbReference>